<dbReference type="Pfam" id="PF13560">
    <property type="entry name" value="HTH_31"/>
    <property type="match status" value="1"/>
</dbReference>
<evidence type="ECO:0000259" key="2">
    <source>
        <dbReference type="PROSITE" id="PS50943"/>
    </source>
</evidence>
<dbReference type="Gene3D" id="1.10.260.40">
    <property type="entry name" value="lambda repressor-like DNA-binding domains"/>
    <property type="match status" value="1"/>
</dbReference>
<feature type="region of interest" description="Disordered" evidence="1">
    <location>
        <begin position="283"/>
        <end position="317"/>
    </location>
</feature>
<name>A0ABS0R822_9ACTN</name>
<evidence type="ECO:0000313" key="3">
    <source>
        <dbReference type="EMBL" id="MBI0312892.1"/>
    </source>
</evidence>
<reference evidence="3 4" key="1">
    <citation type="submission" date="2020-12" db="EMBL/GenBank/DDBJ databases">
        <authorList>
            <person name="Kusuma A.B."/>
            <person name="Nouioui I."/>
            <person name="Goodfellow M."/>
        </authorList>
    </citation>
    <scope>NUCLEOTIDE SEQUENCE [LARGE SCALE GENOMIC DNA]</scope>
    <source>
        <strain evidence="3 4">DSM 41764</strain>
    </source>
</reference>
<comment type="caution">
    <text evidence="3">The sequence shown here is derived from an EMBL/GenBank/DDBJ whole genome shotgun (WGS) entry which is preliminary data.</text>
</comment>
<evidence type="ECO:0000256" key="1">
    <source>
        <dbReference type="SAM" id="MobiDB-lite"/>
    </source>
</evidence>
<dbReference type="SUPFAM" id="SSF47413">
    <property type="entry name" value="lambda repressor-like DNA-binding domains"/>
    <property type="match status" value="1"/>
</dbReference>
<evidence type="ECO:0000313" key="4">
    <source>
        <dbReference type="Proteomes" id="UP000638849"/>
    </source>
</evidence>
<dbReference type="SMART" id="SM00530">
    <property type="entry name" value="HTH_XRE"/>
    <property type="match status" value="1"/>
</dbReference>
<dbReference type="PROSITE" id="PS50943">
    <property type="entry name" value="HTH_CROC1"/>
    <property type="match status" value="1"/>
</dbReference>
<protein>
    <submittedName>
        <fullName evidence="3">Helix-turn-helix transcriptional regulator</fullName>
    </submittedName>
</protein>
<proteinExistence type="predicted"/>
<dbReference type="InterPro" id="IPR001387">
    <property type="entry name" value="Cro/C1-type_HTH"/>
</dbReference>
<dbReference type="Proteomes" id="UP000638849">
    <property type="component" value="Unassembled WGS sequence"/>
</dbReference>
<keyword evidence="4" id="KW-1185">Reference proteome</keyword>
<feature type="domain" description="HTH cro/C1-type" evidence="2">
    <location>
        <begin position="28"/>
        <end position="76"/>
    </location>
</feature>
<dbReference type="CDD" id="cd00093">
    <property type="entry name" value="HTH_XRE"/>
    <property type="match status" value="1"/>
</dbReference>
<dbReference type="EMBL" id="JAEEAQ010000046">
    <property type="protein sequence ID" value="MBI0312892.1"/>
    <property type="molecule type" value="Genomic_DNA"/>
</dbReference>
<feature type="compositionally biased region" description="Basic and acidic residues" evidence="1">
    <location>
        <begin position="308"/>
        <end position="317"/>
    </location>
</feature>
<organism evidence="3 4">
    <name type="scientific">Streptomyces javensis</name>
    <dbReference type="NCBI Taxonomy" id="114698"/>
    <lineage>
        <taxon>Bacteria</taxon>
        <taxon>Bacillati</taxon>
        <taxon>Actinomycetota</taxon>
        <taxon>Actinomycetes</taxon>
        <taxon>Kitasatosporales</taxon>
        <taxon>Streptomycetaceae</taxon>
        <taxon>Streptomyces</taxon>
        <taxon>Streptomyces violaceusniger group</taxon>
    </lineage>
</organism>
<gene>
    <name evidence="3" type="ORF">JBF12_07785</name>
</gene>
<dbReference type="InterPro" id="IPR010982">
    <property type="entry name" value="Lambda_DNA-bd_dom_sf"/>
</dbReference>
<accession>A0ABS0R822</accession>
<sequence length="317" mass="34819">MVIHSRSASDHDLPYALLAEHLFSLRWAARLTQRALAEAASISRNTVQRAESGTVAPSPPVLSAYVRACRGDADDLARAKELRNRGRAAARNRLGALNAPALDHIRTRADLATALAAVYERGGAPSLRECSVPTTTAWRIVNGKGLPANGDQLFRFLIACGVTPVERHFYVNAYTRLRARRHERPLSQRPRRRARGVSTSVRVVTTGQDERYELTGRAAAIARQLPTTLIDELLVTALTQMAGREAYRNGAAVPEAWSDGQLITRCAGRHIAVFQFVGYQGTDPSPEDLDAHAPPNHSSRAQPAMRNESLEERREPV</sequence>
<dbReference type="RefSeq" id="WP_198276100.1">
    <property type="nucleotide sequence ID" value="NZ_BAAAIF010000069.1"/>
</dbReference>